<gene>
    <name evidence="1" type="ORF">AXW67_35175</name>
</gene>
<dbReference type="RefSeq" id="WP_063676242.1">
    <property type="nucleotide sequence ID" value="NZ_LSEF01000014.1"/>
</dbReference>
<dbReference type="GeneID" id="32584970"/>
<sequence>MVIGHFGVLVLEVAVGSCGKVEGGVAVLAADTAGAANLSGEVLNFVAVLATLLTDLTSASVGSRPGRLANANLK</sequence>
<organism evidence="1 2">
    <name type="scientific">Bradyrhizobium neotropicale</name>
    <dbReference type="NCBI Taxonomy" id="1497615"/>
    <lineage>
        <taxon>Bacteria</taxon>
        <taxon>Pseudomonadati</taxon>
        <taxon>Pseudomonadota</taxon>
        <taxon>Alphaproteobacteria</taxon>
        <taxon>Hyphomicrobiales</taxon>
        <taxon>Nitrobacteraceae</taxon>
        <taxon>Bradyrhizobium</taxon>
    </lineage>
</organism>
<accession>A0A176ZH51</accession>
<keyword evidence="2" id="KW-1185">Reference proteome</keyword>
<name>A0A176ZH51_9BRAD</name>
<proteinExistence type="predicted"/>
<evidence type="ECO:0000313" key="1">
    <source>
        <dbReference type="EMBL" id="OAF19827.1"/>
    </source>
</evidence>
<dbReference type="AlphaFoldDB" id="A0A176ZH51"/>
<dbReference type="EMBL" id="LSEF01000014">
    <property type="protein sequence ID" value="OAF19827.1"/>
    <property type="molecule type" value="Genomic_DNA"/>
</dbReference>
<comment type="caution">
    <text evidence="1">The sequence shown here is derived from an EMBL/GenBank/DDBJ whole genome shotgun (WGS) entry which is preliminary data.</text>
</comment>
<dbReference type="Proteomes" id="UP000077173">
    <property type="component" value="Unassembled WGS sequence"/>
</dbReference>
<reference evidence="1 2" key="1">
    <citation type="submission" date="2016-02" db="EMBL/GenBank/DDBJ databases">
        <title>Draft genome sequence of the strain BR 10247T Bradyrhizobium neotropicale isolated from nodules of Centrolobium paraense.</title>
        <authorList>
            <person name="Simoes-Araujo J.L."/>
            <person name="Barauna A.C."/>
            <person name="Silva K."/>
            <person name="Zilli J.E."/>
        </authorList>
    </citation>
    <scope>NUCLEOTIDE SEQUENCE [LARGE SCALE GENOMIC DNA]</scope>
    <source>
        <strain evidence="1 2">BR 10247</strain>
    </source>
</reference>
<protein>
    <submittedName>
        <fullName evidence="1">Uncharacterized protein</fullName>
    </submittedName>
</protein>
<evidence type="ECO:0000313" key="2">
    <source>
        <dbReference type="Proteomes" id="UP000077173"/>
    </source>
</evidence>